<accession>A0A8X6XTC8</accession>
<evidence type="ECO:0000313" key="1">
    <source>
        <dbReference type="EMBL" id="GFY58986.1"/>
    </source>
</evidence>
<comment type="caution">
    <text evidence="1">The sequence shown here is derived from an EMBL/GenBank/DDBJ whole genome shotgun (WGS) entry which is preliminary data.</text>
</comment>
<gene>
    <name evidence="1" type="ORF">TNIN_499781</name>
</gene>
<protein>
    <submittedName>
        <fullName evidence="1">Uncharacterized protein</fullName>
    </submittedName>
</protein>
<keyword evidence="2" id="KW-1185">Reference proteome</keyword>
<evidence type="ECO:0000313" key="2">
    <source>
        <dbReference type="Proteomes" id="UP000886998"/>
    </source>
</evidence>
<reference evidence="1" key="1">
    <citation type="submission" date="2020-08" db="EMBL/GenBank/DDBJ databases">
        <title>Multicomponent nature underlies the extraordinary mechanical properties of spider dragline silk.</title>
        <authorList>
            <person name="Kono N."/>
            <person name="Nakamura H."/>
            <person name="Mori M."/>
            <person name="Yoshida Y."/>
            <person name="Ohtoshi R."/>
            <person name="Malay A.D."/>
            <person name="Moran D.A.P."/>
            <person name="Tomita M."/>
            <person name="Numata K."/>
            <person name="Arakawa K."/>
        </authorList>
    </citation>
    <scope>NUCLEOTIDE SEQUENCE</scope>
</reference>
<dbReference type="AlphaFoldDB" id="A0A8X6XTC8"/>
<dbReference type="EMBL" id="BMAV01012372">
    <property type="protein sequence ID" value="GFY58986.1"/>
    <property type="molecule type" value="Genomic_DNA"/>
</dbReference>
<dbReference type="Proteomes" id="UP000886998">
    <property type="component" value="Unassembled WGS sequence"/>
</dbReference>
<name>A0A8X6XTC8_9ARAC</name>
<sequence length="92" mass="10390">MQETARSVSQLGNFLETMMQNHDLSQDLIEFVTSRISQQDGPTHVREINDLIEKFETMASELCELTNIFQDAIAGIKEKVQTWTGMNGVPDS</sequence>
<proteinExistence type="predicted"/>
<dbReference type="OrthoDB" id="10451889at2759"/>
<organism evidence="1 2">
    <name type="scientific">Trichonephila inaurata madagascariensis</name>
    <dbReference type="NCBI Taxonomy" id="2747483"/>
    <lineage>
        <taxon>Eukaryota</taxon>
        <taxon>Metazoa</taxon>
        <taxon>Ecdysozoa</taxon>
        <taxon>Arthropoda</taxon>
        <taxon>Chelicerata</taxon>
        <taxon>Arachnida</taxon>
        <taxon>Araneae</taxon>
        <taxon>Araneomorphae</taxon>
        <taxon>Entelegynae</taxon>
        <taxon>Araneoidea</taxon>
        <taxon>Nephilidae</taxon>
        <taxon>Trichonephila</taxon>
        <taxon>Trichonephila inaurata</taxon>
    </lineage>
</organism>